<sequence length="293" mass="29850">MISYDSIQELVDKAKKKGKFISELILEDQAMQMEQSQEELFELMRASLQVMAEAAAKGLTAVSKSASGLSGGDANKMRQSVDAGRSLSGKVLSETLAKALAIAEVNACMGRIVAAPTAGSCGIIPAVLLTLKEENDLPEERVVMSLFTAAGLGMVIAKKASISGAEGGCQAECGSAAAMAAAAAVELMGGTPQMSAHACAMALKSVLGLVCDPVAGLVEVPCVKRNASGAANALIAAEMALAGIESTIPVDEVIGAMKAIGDAMPKSLKETAEGGLADTPTAKKNRPGYFTLT</sequence>
<keyword evidence="9 11" id="KW-0456">Lyase</keyword>
<evidence type="ECO:0000313" key="14">
    <source>
        <dbReference type="EMBL" id="MBC3900399.1"/>
    </source>
</evidence>
<evidence type="ECO:0000256" key="2">
    <source>
        <dbReference type="ARBA" id="ARBA00004742"/>
    </source>
</evidence>
<dbReference type="EMBL" id="WJBE01000011">
    <property type="protein sequence ID" value="MBC3900399.1"/>
    <property type="molecule type" value="Genomic_DNA"/>
</dbReference>
<dbReference type="Pfam" id="PF03313">
    <property type="entry name" value="SDH_alpha"/>
    <property type="match status" value="1"/>
</dbReference>
<evidence type="ECO:0000256" key="3">
    <source>
        <dbReference type="ARBA" id="ARBA00008636"/>
    </source>
</evidence>
<evidence type="ECO:0000256" key="12">
    <source>
        <dbReference type="SAM" id="MobiDB-lite"/>
    </source>
</evidence>
<keyword evidence="15" id="KW-1185">Reference proteome</keyword>
<evidence type="ECO:0000256" key="6">
    <source>
        <dbReference type="ARBA" id="ARBA00022723"/>
    </source>
</evidence>
<evidence type="ECO:0000256" key="9">
    <source>
        <dbReference type="ARBA" id="ARBA00023239"/>
    </source>
</evidence>
<dbReference type="EC" id="4.3.1.17" evidence="11"/>
<comment type="cofactor">
    <cofactor evidence="1 11">
        <name>[4Fe-4S] cluster</name>
        <dbReference type="ChEBI" id="CHEBI:49883"/>
    </cofactor>
</comment>
<evidence type="ECO:0000256" key="1">
    <source>
        <dbReference type="ARBA" id="ARBA00001966"/>
    </source>
</evidence>
<gene>
    <name evidence="14" type="primary">sdaAA</name>
    <name evidence="14" type="ORF">GH811_12295</name>
</gene>
<evidence type="ECO:0000256" key="11">
    <source>
        <dbReference type="RuleBase" id="RU366059"/>
    </source>
</evidence>
<comment type="similarity">
    <text evidence="3 11">Belongs to the iron-sulfur dependent L-serine dehydratase family.</text>
</comment>
<evidence type="ECO:0000259" key="13">
    <source>
        <dbReference type="Pfam" id="PF03313"/>
    </source>
</evidence>
<dbReference type="Proteomes" id="UP000622405">
    <property type="component" value="Unassembled WGS sequence"/>
</dbReference>
<name>A0ABR6YYX4_9FIRM</name>
<evidence type="ECO:0000313" key="15">
    <source>
        <dbReference type="Proteomes" id="UP000622405"/>
    </source>
</evidence>
<evidence type="ECO:0000256" key="7">
    <source>
        <dbReference type="ARBA" id="ARBA00023004"/>
    </source>
</evidence>
<evidence type="ECO:0000256" key="5">
    <source>
        <dbReference type="ARBA" id="ARBA00022485"/>
    </source>
</evidence>
<dbReference type="InterPro" id="IPR005130">
    <property type="entry name" value="Ser_deHydtase-like_asu"/>
</dbReference>
<evidence type="ECO:0000256" key="4">
    <source>
        <dbReference type="ARBA" id="ARBA00022432"/>
    </source>
</evidence>
<accession>A0ABR6YYX4</accession>
<protein>
    <recommendedName>
        <fullName evidence="11">L-serine dehydratase</fullName>
        <ecNumber evidence="11">4.3.1.17</ecNumber>
    </recommendedName>
</protein>
<dbReference type="PANTHER" id="PTHR30182">
    <property type="entry name" value="L-SERINE DEHYDRATASE"/>
    <property type="match status" value="1"/>
</dbReference>
<keyword evidence="5 11" id="KW-0004">4Fe-4S</keyword>
<feature type="region of interest" description="Disordered" evidence="12">
    <location>
        <begin position="271"/>
        <end position="293"/>
    </location>
</feature>
<feature type="domain" description="Serine dehydratase-like alpha subunit" evidence="13">
    <location>
        <begin position="17"/>
        <end position="277"/>
    </location>
</feature>
<evidence type="ECO:0000256" key="10">
    <source>
        <dbReference type="ARBA" id="ARBA00049406"/>
    </source>
</evidence>
<keyword evidence="4 11" id="KW-0312">Gluconeogenesis</keyword>
<dbReference type="GO" id="GO:0003941">
    <property type="term" value="F:L-serine ammonia-lyase activity"/>
    <property type="evidence" value="ECO:0007669"/>
    <property type="project" value="UniProtKB-EC"/>
</dbReference>
<dbReference type="PANTHER" id="PTHR30182:SF1">
    <property type="entry name" value="L-SERINE DEHYDRATASE 1"/>
    <property type="match status" value="1"/>
</dbReference>
<keyword evidence="8 11" id="KW-0411">Iron-sulfur</keyword>
<dbReference type="RefSeq" id="WP_186894636.1">
    <property type="nucleotide sequence ID" value="NZ_WJBE01000011.1"/>
</dbReference>
<comment type="caution">
    <text evidence="14">The sequence shown here is derived from an EMBL/GenBank/DDBJ whole genome shotgun (WGS) entry which is preliminary data.</text>
</comment>
<comment type="catalytic activity">
    <reaction evidence="10 11">
        <text>L-serine = pyruvate + NH4(+)</text>
        <dbReference type="Rhea" id="RHEA:19169"/>
        <dbReference type="ChEBI" id="CHEBI:15361"/>
        <dbReference type="ChEBI" id="CHEBI:28938"/>
        <dbReference type="ChEBI" id="CHEBI:33384"/>
        <dbReference type="EC" id="4.3.1.17"/>
    </reaction>
</comment>
<reference evidence="14 15" key="1">
    <citation type="journal article" date="2020" name="mSystems">
        <title>Defining Genomic and Predicted Metabolic Features of the Acetobacterium Genus.</title>
        <authorList>
            <person name="Ross D.E."/>
            <person name="Marshall C.W."/>
            <person name="Gulliver D."/>
            <person name="May H.D."/>
            <person name="Norman R.S."/>
        </authorList>
    </citation>
    <scope>NUCLEOTIDE SEQUENCE [LARGE SCALE GENOMIC DNA]</scope>
    <source>
        <strain evidence="14 15">DSM 4132</strain>
    </source>
</reference>
<dbReference type="NCBIfam" id="TIGR00718">
    <property type="entry name" value="sda_alpha"/>
    <property type="match status" value="1"/>
</dbReference>
<dbReference type="InterPro" id="IPR004642">
    <property type="entry name" value="Ser_deHydtase_asu"/>
</dbReference>
<keyword evidence="6 11" id="KW-0479">Metal-binding</keyword>
<dbReference type="InterPro" id="IPR051318">
    <property type="entry name" value="Fe-S_L-Ser"/>
</dbReference>
<proteinExistence type="inferred from homology"/>
<keyword evidence="7 11" id="KW-0408">Iron</keyword>
<organism evidence="14 15">
    <name type="scientific">Acetobacterium malicum</name>
    <dbReference type="NCBI Taxonomy" id="52692"/>
    <lineage>
        <taxon>Bacteria</taxon>
        <taxon>Bacillati</taxon>
        <taxon>Bacillota</taxon>
        <taxon>Clostridia</taxon>
        <taxon>Eubacteriales</taxon>
        <taxon>Eubacteriaceae</taxon>
        <taxon>Acetobacterium</taxon>
    </lineage>
</organism>
<comment type="pathway">
    <text evidence="2">Carbohydrate biosynthesis; gluconeogenesis.</text>
</comment>
<evidence type="ECO:0000256" key="8">
    <source>
        <dbReference type="ARBA" id="ARBA00023014"/>
    </source>
</evidence>